<keyword evidence="1" id="KW-1133">Transmembrane helix</keyword>
<proteinExistence type="predicted"/>
<feature type="domain" description="EamA" evidence="2">
    <location>
        <begin position="173"/>
        <end position="305"/>
    </location>
</feature>
<dbReference type="Pfam" id="PF00892">
    <property type="entry name" value="EamA"/>
    <property type="match status" value="1"/>
</dbReference>
<accession>A0ABU8KPU4</accession>
<keyword evidence="1" id="KW-0812">Transmembrane</keyword>
<feature type="transmembrane region" description="Helical" evidence="1">
    <location>
        <begin position="124"/>
        <end position="142"/>
    </location>
</feature>
<feature type="transmembrane region" description="Helical" evidence="1">
    <location>
        <begin position="99"/>
        <end position="118"/>
    </location>
</feature>
<feature type="transmembrane region" description="Helical" evidence="1">
    <location>
        <begin position="202"/>
        <end position="222"/>
    </location>
</feature>
<dbReference type="SUPFAM" id="SSF103481">
    <property type="entry name" value="Multidrug resistance efflux transporter EmrE"/>
    <property type="match status" value="2"/>
</dbReference>
<evidence type="ECO:0000313" key="4">
    <source>
        <dbReference type="Proteomes" id="UP001387293"/>
    </source>
</evidence>
<feature type="transmembrane region" description="Helical" evidence="1">
    <location>
        <begin position="149"/>
        <end position="167"/>
    </location>
</feature>
<organism evidence="3 4">
    <name type="scientific">Mesorhizobium salmacidum</name>
    <dbReference type="NCBI Taxonomy" id="3015171"/>
    <lineage>
        <taxon>Bacteria</taxon>
        <taxon>Pseudomonadati</taxon>
        <taxon>Pseudomonadota</taxon>
        <taxon>Alphaproteobacteria</taxon>
        <taxon>Hyphomicrobiales</taxon>
        <taxon>Phyllobacteriaceae</taxon>
        <taxon>Mesorhizobium</taxon>
    </lineage>
</organism>
<feature type="transmembrane region" description="Helical" evidence="1">
    <location>
        <begin position="264"/>
        <end position="284"/>
    </location>
</feature>
<reference evidence="3 4" key="1">
    <citation type="submission" date="2022-12" db="EMBL/GenBank/DDBJ databases">
        <authorList>
            <person name="Muema E."/>
        </authorList>
    </citation>
    <scope>NUCLEOTIDE SEQUENCE [LARGE SCALE GENOMIC DNA]</scope>
    <source>
        <strain evidence="4">1326</strain>
    </source>
</reference>
<evidence type="ECO:0000259" key="2">
    <source>
        <dbReference type="Pfam" id="PF00892"/>
    </source>
</evidence>
<protein>
    <submittedName>
        <fullName evidence="3">DMT family transporter</fullName>
    </submittedName>
</protein>
<evidence type="ECO:0000256" key="1">
    <source>
        <dbReference type="SAM" id="Phobius"/>
    </source>
</evidence>
<feature type="transmembrane region" description="Helical" evidence="1">
    <location>
        <begin position="234"/>
        <end position="252"/>
    </location>
</feature>
<feature type="transmembrane region" description="Helical" evidence="1">
    <location>
        <begin position="39"/>
        <end position="60"/>
    </location>
</feature>
<gene>
    <name evidence="3" type="ORF">O7A60_02910</name>
</gene>
<dbReference type="RefSeq" id="WP_337104944.1">
    <property type="nucleotide sequence ID" value="NZ_JAPYKS010000002.1"/>
</dbReference>
<feature type="transmembrane region" description="Helical" evidence="1">
    <location>
        <begin position="173"/>
        <end position="190"/>
    </location>
</feature>
<comment type="caution">
    <text evidence="3">The sequence shown here is derived from an EMBL/GenBank/DDBJ whole genome shotgun (WGS) entry which is preliminary data.</text>
</comment>
<sequence length="313" mass="32542">MDDPRQAPHSSFTAVSPTAVRPALAGPARTGLATRLPPHLWFAVSAVFHYLGPAFAVLLFPHVGVLGMACLRIATAALIFAPLTRPWRTFARAGPRTRLLLIAFGACLAVMNCSFYLALDRLPISLVAAIEFVGTIGIALVGLRSARNLAALAIAVTGTLLLIDVKWSSDPVGLFWSFLNGALFVGYIVLGHRVARAGAGDGIAGLGAAMAVAFVVVLPIGVTDALPAFFSPPLLIAAIGVGICSSVIPYICDQLAMARLPRASFALMQSLLPVTATLIGIVVLRQIPGPTDCLGIALVVAGVAFHKPVADRA</sequence>
<dbReference type="EMBL" id="JAPYKS010000002">
    <property type="protein sequence ID" value="MEI9407727.1"/>
    <property type="molecule type" value="Genomic_DNA"/>
</dbReference>
<feature type="transmembrane region" description="Helical" evidence="1">
    <location>
        <begin position="66"/>
        <end position="87"/>
    </location>
</feature>
<dbReference type="InterPro" id="IPR000620">
    <property type="entry name" value="EamA_dom"/>
</dbReference>
<dbReference type="Proteomes" id="UP001387293">
    <property type="component" value="Unassembled WGS sequence"/>
</dbReference>
<name>A0ABU8KPU4_9HYPH</name>
<keyword evidence="4" id="KW-1185">Reference proteome</keyword>
<keyword evidence="1" id="KW-0472">Membrane</keyword>
<dbReference type="InterPro" id="IPR037185">
    <property type="entry name" value="EmrE-like"/>
</dbReference>
<evidence type="ECO:0000313" key="3">
    <source>
        <dbReference type="EMBL" id="MEI9407727.1"/>
    </source>
</evidence>